<keyword evidence="3" id="KW-1185">Reference proteome</keyword>
<evidence type="ECO:0000313" key="3">
    <source>
        <dbReference type="Proteomes" id="UP001352852"/>
    </source>
</evidence>
<name>A0ABU7E3K4_9TELE</name>
<evidence type="ECO:0008006" key="4">
    <source>
        <dbReference type="Google" id="ProtNLM"/>
    </source>
</evidence>
<dbReference type="EMBL" id="JAHUTJ010044072">
    <property type="protein sequence ID" value="MED6281843.1"/>
    <property type="molecule type" value="Genomic_DNA"/>
</dbReference>
<reference evidence="2 3" key="1">
    <citation type="submission" date="2021-06" db="EMBL/GenBank/DDBJ databases">
        <authorList>
            <person name="Palmer J.M."/>
        </authorList>
    </citation>
    <scope>NUCLEOTIDE SEQUENCE [LARGE SCALE GENOMIC DNA]</scope>
    <source>
        <strain evidence="2 3">CL_MEX2019</strain>
        <tissue evidence="2">Muscle</tissue>
    </source>
</reference>
<comment type="caution">
    <text evidence="2">The sequence shown here is derived from an EMBL/GenBank/DDBJ whole genome shotgun (WGS) entry which is preliminary data.</text>
</comment>
<accession>A0ABU7E3K4</accession>
<evidence type="ECO:0000256" key="1">
    <source>
        <dbReference type="SAM" id="MobiDB-lite"/>
    </source>
</evidence>
<dbReference type="Proteomes" id="UP001352852">
    <property type="component" value="Unassembled WGS sequence"/>
</dbReference>
<proteinExistence type="predicted"/>
<feature type="compositionally biased region" description="Basic and acidic residues" evidence="1">
    <location>
        <begin position="18"/>
        <end position="28"/>
    </location>
</feature>
<feature type="region of interest" description="Disordered" evidence="1">
    <location>
        <begin position="15"/>
        <end position="34"/>
    </location>
</feature>
<organism evidence="2 3">
    <name type="scientific">Characodon lateralis</name>
    <dbReference type="NCBI Taxonomy" id="208331"/>
    <lineage>
        <taxon>Eukaryota</taxon>
        <taxon>Metazoa</taxon>
        <taxon>Chordata</taxon>
        <taxon>Craniata</taxon>
        <taxon>Vertebrata</taxon>
        <taxon>Euteleostomi</taxon>
        <taxon>Actinopterygii</taxon>
        <taxon>Neopterygii</taxon>
        <taxon>Teleostei</taxon>
        <taxon>Neoteleostei</taxon>
        <taxon>Acanthomorphata</taxon>
        <taxon>Ovalentaria</taxon>
        <taxon>Atherinomorphae</taxon>
        <taxon>Cyprinodontiformes</taxon>
        <taxon>Goodeidae</taxon>
        <taxon>Characodon</taxon>
    </lineage>
</organism>
<gene>
    <name evidence="2" type="ORF">CHARACLAT_026034</name>
</gene>
<protein>
    <recommendedName>
        <fullName evidence="4">MHC class I antigen</fullName>
    </recommendedName>
</protein>
<evidence type="ECO:0000313" key="2">
    <source>
        <dbReference type="EMBL" id="MED6281843.1"/>
    </source>
</evidence>
<sequence>MRVFRISCAGCEFSTRGGGRETREERGGRQIPTPQRAARLREISSAFHQRAKSNWTCARNLDVISPS</sequence>